<dbReference type="OrthoDB" id="8910666at2"/>
<feature type="chain" id="PRO_5018130739" description="Raqprd family integrative conjugative element protein" evidence="2">
    <location>
        <begin position="32"/>
        <end position="121"/>
    </location>
</feature>
<keyword evidence="4" id="KW-1185">Reference proteome</keyword>
<comment type="caution">
    <text evidence="3">The sequence shown here is derived from an EMBL/GenBank/DDBJ whole genome shotgun (WGS) entry which is preliminary data.</text>
</comment>
<evidence type="ECO:0000256" key="2">
    <source>
        <dbReference type="SAM" id="SignalP"/>
    </source>
</evidence>
<dbReference type="InterPro" id="IPR019110">
    <property type="entry name" value="Uncharacterised_RAQPRD"/>
</dbReference>
<dbReference type="Proteomes" id="UP000278006">
    <property type="component" value="Unassembled WGS sequence"/>
</dbReference>
<gene>
    <name evidence="3" type="ORF">D8I35_09830</name>
</gene>
<feature type="region of interest" description="Disordered" evidence="1">
    <location>
        <begin position="88"/>
        <end position="121"/>
    </location>
</feature>
<accession>A0A3M6QUT6</accession>
<feature type="signal peptide" evidence="2">
    <location>
        <begin position="1"/>
        <end position="31"/>
    </location>
</feature>
<feature type="compositionally biased region" description="Pro residues" evidence="1">
    <location>
        <begin position="111"/>
        <end position="121"/>
    </location>
</feature>
<dbReference type="AlphaFoldDB" id="A0A3M6QUT6"/>
<dbReference type="NCBIfam" id="TIGR01690">
    <property type="entry name" value="ICE_RAQPRD"/>
    <property type="match status" value="1"/>
</dbReference>
<name>A0A3M6QUT6_9BURK</name>
<reference evidence="3 4" key="1">
    <citation type="submission" date="2018-10" db="EMBL/GenBank/DDBJ databases">
        <title>Draft genome of Cortibacter populi DSM10536.</title>
        <authorList>
            <person name="Bernier A.-M."/>
            <person name="Bernard K."/>
        </authorList>
    </citation>
    <scope>NUCLEOTIDE SEQUENCE [LARGE SCALE GENOMIC DNA]</scope>
    <source>
        <strain evidence="3 4">DSM 105136</strain>
    </source>
</reference>
<organism evidence="3 4">
    <name type="scientific">Corticibacter populi</name>
    <dbReference type="NCBI Taxonomy" id="1550736"/>
    <lineage>
        <taxon>Bacteria</taxon>
        <taxon>Pseudomonadati</taxon>
        <taxon>Pseudomonadota</taxon>
        <taxon>Betaproteobacteria</taxon>
        <taxon>Burkholderiales</taxon>
        <taxon>Comamonadaceae</taxon>
        <taxon>Corticibacter</taxon>
    </lineage>
</organism>
<proteinExistence type="predicted"/>
<evidence type="ECO:0000256" key="1">
    <source>
        <dbReference type="SAM" id="MobiDB-lite"/>
    </source>
</evidence>
<sequence length="121" mass="13417">MSFSPSTDWRCIFGFLLALCLCLGIPAPARADDATPERARLAAVLRHVDAIDRLVEEAGVSREERARYHFDYARLTADLARMRAGIGDYLSPPRAQPRDPAELLGDYRQPTPTPRVPEAAP</sequence>
<keyword evidence="2" id="KW-0732">Signal</keyword>
<evidence type="ECO:0000313" key="3">
    <source>
        <dbReference type="EMBL" id="RMX06788.1"/>
    </source>
</evidence>
<protein>
    <recommendedName>
        <fullName evidence="5">Raqprd family integrative conjugative element protein</fullName>
    </recommendedName>
</protein>
<evidence type="ECO:0000313" key="4">
    <source>
        <dbReference type="Proteomes" id="UP000278006"/>
    </source>
</evidence>
<evidence type="ECO:0008006" key="5">
    <source>
        <dbReference type="Google" id="ProtNLM"/>
    </source>
</evidence>
<dbReference type="RefSeq" id="WP_122228715.1">
    <property type="nucleotide sequence ID" value="NZ_RDQO01000002.1"/>
</dbReference>
<dbReference type="EMBL" id="RDQO01000002">
    <property type="protein sequence ID" value="RMX06788.1"/>
    <property type="molecule type" value="Genomic_DNA"/>
</dbReference>
<dbReference type="Pfam" id="PF09686">
    <property type="entry name" value="Plasmid_RAQPRD"/>
    <property type="match status" value="1"/>
</dbReference>